<keyword evidence="8 13" id="KW-1133">Transmembrane helix</keyword>
<gene>
    <name evidence="14" type="primary">cyoE</name>
    <name evidence="13" type="synonym">ctaB</name>
    <name evidence="14" type="ORF">ACFSBL_09010</name>
</gene>
<dbReference type="GO" id="GO:0005886">
    <property type="term" value="C:plasma membrane"/>
    <property type="evidence" value="ECO:0007669"/>
    <property type="project" value="UniProtKB-SubCell"/>
</dbReference>
<dbReference type="HAMAP" id="MF_00154">
    <property type="entry name" value="CyoE_CtaB"/>
    <property type="match status" value="1"/>
</dbReference>
<dbReference type="GO" id="GO:0048034">
    <property type="term" value="P:heme O biosynthetic process"/>
    <property type="evidence" value="ECO:0007669"/>
    <property type="project" value="UniProtKB-UniRule"/>
</dbReference>
<dbReference type="PROSITE" id="PS00943">
    <property type="entry name" value="UBIA"/>
    <property type="match status" value="1"/>
</dbReference>
<feature type="transmembrane region" description="Helical" evidence="13">
    <location>
        <begin position="39"/>
        <end position="61"/>
    </location>
</feature>
<dbReference type="Proteomes" id="UP001597034">
    <property type="component" value="Unassembled WGS sequence"/>
</dbReference>
<evidence type="ECO:0000256" key="10">
    <source>
        <dbReference type="ARBA" id="ARBA00023136"/>
    </source>
</evidence>
<dbReference type="InterPro" id="IPR044878">
    <property type="entry name" value="UbiA_sf"/>
</dbReference>
<sequence length="355" mass="37423">MDRDLPRQLWSLVKPRIVALLCVTGLFALLAAGGGPPSVVVGFVVAGGLIAASSAALNCWYDRELDRHMDRTADRPLPSGALDHRVALVFAVGLFVVGSAVGLATLPPGAVGYMWLGVAAYVGLYTVGLKRRHWTGVVLGGSAGSFPVLAGWTAIAPLSVEAVVMAAVVFAWTPAHAWALAHVYRSDFAAAGVPTLPVVADEAVVRRVVWYSVWATLVVAAALVPFAGLLYSVTLAVAGGAFLLGYRGFRHTGGDPEAVRAFFTSNLFLATLFVAWGVSGVVPGADTALAAIAVVAVPALFVGLWNARPALRGVRAEPGHEWRPVVRALVDELPVVLREYVRDNDHPRPTDNSNR</sequence>
<evidence type="ECO:0000256" key="9">
    <source>
        <dbReference type="ARBA" id="ARBA00023133"/>
    </source>
</evidence>
<comment type="caution">
    <text evidence="13">Lacks conserved residue(s) required for the propagation of feature annotation.</text>
</comment>
<feature type="transmembrane region" description="Helical" evidence="13">
    <location>
        <begin position="204"/>
        <end position="223"/>
    </location>
</feature>
<dbReference type="NCBIfam" id="TIGR01473">
    <property type="entry name" value="cyoE_ctaB"/>
    <property type="match status" value="1"/>
</dbReference>
<keyword evidence="9 13" id="KW-0350">Heme biosynthesis</keyword>
<comment type="miscellaneous">
    <text evidence="13">Carbon 2 of the heme B porphyrin ring is defined according to the Fischer nomenclature.</text>
</comment>
<dbReference type="InterPro" id="IPR006369">
    <property type="entry name" value="Protohaem_IX_farnesylTrfase"/>
</dbReference>
<feature type="transmembrane region" description="Helical" evidence="13">
    <location>
        <begin position="134"/>
        <end position="156"/>
    </location>
</feature>
<evidence type="ECO:0000256" key="3">
    <source>
        <dbReference type="ARBA" id="ARBA00004919"/>
    </source>
</evidence>
<feature type="transmembrane region" description="Helical" evidence="13">
    <location>
        <begin position="162"/>
        <end position="184"/>
    </location>
</feature>
<evidence type="ECO:0000256" key="4">
    <source>
        <dbReference type="ARBA" id="ARBA00010223"/>
    </source>
</evidence>
<dbReference type="CDD" id="cd13957">
    <property type="entry name" value="PT_UbiA_Cox10"/>
    <property type="match status" value="1"/>
</dbReference>
<keyword evidence="7 13" id="KW-0812">Transmembrane</keyword>
<feature type="transmembrane region" description="Helical" evidence="13">
    <location>
        <begin position="288"/>
        <end position="307"/>
    </location>
</feature>
<evidence type="ECO:0000313" key="15">
    <source>
        <dbReference type="Proteomes" id="UP001597034"/>
    </source>
</evidence>
<evidence type="ECO:0000256" key="5">
    <source>
        <dbReference type="ARBA" id="ARBA00022475"/>
    </source>
</evidence>
<dbReference type="AlphaFoldDB" id="A0ABD6DIF5"/>
<dbReference type="RefSeq" id="WP_256398659.1">
    <property type="nucleotide sequence ID" value="NZ_JANHJR010000001.1"/>
</dbReference>
<evidence type="ECO:0000256" key="6">
    <source>
        <dbReference type="ARBA" id="ARBA00022679"/>
    </source>
</evidence>
<comment type="pathway">
    <text evidence="3 13">Porphyrin-containing compound metabolism; heme O biosynthesis; heme O from protoheme: step 1/1.</text>
</comment>
<evidence type="ECO:0000256" key="11">
    <source>
        <dbReference type="ARBA" id="ARBA00040810"/>
    </source>
</evidence>
<proteinExistence type="inferred from homology"/>
<comment type="function">
    <text evidence="1 13">Converts heme B (protoheme IX) to heme O by substitution of the vinyl group on carbon 2 of heme B porphyrin ring with a hydroxyethyl farnesyl side group.</text>
</comment>
<feature type="transmembrane region" description="Helical" evidence="13">
    <location>
        <begin position="229"/>
        <end position="249"/>
    </location>
</feature>
<dbReference type="EC" id="2.5.1.141" evidence="13"/>
<dbReference type="InterPro" id="IPR000537">
    <property type="entry name" value="UbiA_prenyltransferase"/>
</dbReference>
<evidence type="ECO:0000256" key="7">
    <source>
        <dbReference type="ARBA" id="ARBA00022692"/>
    </source>
</evidence>
<accession>A0ABD6DIF5</accession>
<keyword evidence="5 13" id="KW-1003">Cell membrane</keyword>
<dbReference type="GO" id="GO:0008495">
    <property type="term" value="F:protoheme IX farnesyltransferase activity"/>
    <property type="evidence" value="ECO:0007669"/>
    <property type="project" value="UniProtKB-UniRule"/>
</dbReference>
<keyword evidence="15" id="KW-1185">Reference proteome</keyword>
<dbReference type="EMBL" id="JBHUDO010000002">
    <property type="protein sequence ID" value="MFD1645821.1"/>
    <property type="molecule type" value="Genomic_DNA"/>
</dbReference>
<dbReference type="Gene3D" id="1.10.357.140">
    <property type="entry name" value="UbiA prenyltransferase"/>
    <property type="match status" value="1"/>
</dbReference>
<comment type="similarity">
    <text evidence="13">Belongs to the UbiA prenyltransferase family. Protoheme IX farnesyltransferase subfamily.</text>
</comment>
<evidence type="ECO:0000256" key="8">
    <source>
        <dbReference type="ARBA" id="ARBA00022989"/>
    </source>
</evidence>
<organism evidence="14 15">
    <name type="scientific">Haloarchaeobius litoreus</name>
    <dbReference type="NCBI Taxonomy" id="755306"/>
    <lineage>
        <taxon>Archaea</taxon>
        <taxon>Methanobacteriati</taxon>
        <taxon>Methanobacteriota</taxon>
        <taxon>Stenosarchaea group</taxon>
        <taxon>Halobacteria</taxon>
        <taxon>Halobacteriales</taxon>
        <taxon>Halorubellaceae</taxon>
        <taxon>Haloarchaeobius</taxon>
    </lineage>
</organism>
<feature type="transmembrane region" description="Helical" evidence="13">
    <location>
        <begin position="82"/>
        <end position="104"/>
    </location>
</feature>
<dbReference type="Pfam" id="PF01040">
    <property type="entry name" value="UbiA"/>
    <property type="match status" value="1"/>
</dbReference>
<keyword evidence="6 13" id="KW-0808">Transferase</keyword>
<feature type="transmembrane region" description="Helical" evidence="13">
    <location>
        <begin position="261"/>
        <end position="282"/>
    </location>
</feature>
<evidence type="ECO:0000256" key="1">
    <source>
        <dbReference type="ARBA" id="ARBA00004019"/>
    </source>
</evidence>
<dbReference type="PANTHER" id="PTHR43448">
    <property type="entry name" value="PROTOHEME IX FARNESYLTRANSFERASE, MITOCHONDRIAL"/>
    <property type="match status" value="1"/>
</dbReference>
<evidence type="ECO:0000256" key="13">
    <source>
        <dbReference type="HAMAP-Rule" id="MF_00154"/>
    </source>
</evidence>
<protein>
    <recommendedName>
        <fullName evidence="11 13">Protoheme IX farnesyltransferase</fullName>
        <ecNumber evidence="13">2.5.1.141</ecNumber>
    </recommendedName>
    <alternativeName>
        <fullName evidence="12 13">Heme B farnesyltransferase</fullName>
    </alternativeName>
    <alternativeName>
        <fullName evidence="13">Heme O synthase</fullName>
    </alternativeName>
</protein>
<comment type="catalytic activity">
    <reaction evidence="13">
        <text>heme b + (2E,6E)-farnesyl diphosphate + H2O = Fe(II)-heme o + diphosphate</text>
        <dbReference type="Rhea" id="RHEA:28070"/>
        <dbReference type="ChEBI" id="CHEBI:15377"/>
        <dbReference type="ChEBI" id="CHEBI:33019"/>
        <dbReference type="ChEBI" id="CHEBI:60344"/>
        <dbReference type="ChEBI" id="CHEBI:60530"/>
        <dbReference type="ChEBI" id="CHEBI:175763"/>
        <dbReference type="EC" id="2.5.1.141"/>
    </reaction>
</comment>
<evidence type="ECO:0000256" key="2">
    <source>
        <dbReference type="ARBA" id="ARBA00004651"/>
    </source>
</evidence>
<reference evidence="14 15" key="1">
    <citation type="journal article" date="2019" name="Int. J. Syst. Evol. Microbiol.">
        <title>The Global Catalogue of Microorganisms (GCM) 10K type strain sequencing project: providing services to taxonomists for standard genome sequencing and annotation.</title>
        <authorList>
            <consortium name="The Broad Institute Genomics Platform"/>
            <consortium name="The Broad Institute Genome Sequencing Center for Infectious Disease"/>
            <person name="Wu L."/>
            <person name="Ma J."/>
        </authorList>
    </citation>
    <scope>NUCLEOTIDE SEQUENCE [LARGE SCALE GENOMIC DNA]</scope>
    <source>
        <strain evidence="14 15">CGMCC 1.10390</strain>
    </source>
</reference>
<name>A0ABD6DIF5_9EURY</name>
<keyword evidence="10 13" id="KW-0472">Membrane</keyword>
<feature type="transmembrane region" description="Helical" evidence="13">
    <location>
        <begin position="110"/>
        <end position="127"/>
    </location>
</feature>
<dbReference type="InterPro" id="IPR030470">
    <property type="entry name" value="UbiA_prenylTrfase_CS"/>
</dbReference>
<evidence type="ECO:0000256" key="12">
    <source>
        <dbReference type="ARBA" id="ARBA00042475"/>
    </source>
</evidence>
<feature type="transmembrane region" description="Helical" evidence="13">
    <location>
        <begin position="12"/>
        <end position="33"/>
    </location>
</feature>
<comment type="similarity">
    <text evidence="4">In the C-terminal section; belongs to the UbiA prenyltransferase family. Protoheme IX farnesyltransferase subfamily.</text>
</comment>
<comment type="caution">
    <text evidence="14">The sequence shown here is derived from an EMBL/GenBank/DDBJ whole genome shotgun (WGS) entry which is preliminary data.</text>
</comment>
<comment type="subcellular location">
    <subcellularLocation>
        <location evidence="2 13">Cell membrane</location>
        <topology evidence="2 13">Multi-pass membrane protein</topology>
    </subcellularLocation>
</comment>
<evidence type="ECO:0000313" key="14">
    <source>
        <dbReference type="EMBL" id="MFD1645821.1"/>
    </source>
</evidence>
<dbReference type="PANTHER" id="PTHR43448:SF7">
    <property type="entry name" value="4-HYDROXYBENZOATE SOLANESYLTRANSFERASE"/>
    <property type="match status" value="1"/>
</dbReference>